<sequence>MINKKTSIILGIILVVLVLGGLAFYQYSVSNTNKDNLNNDGNSANVEQINPNSNQNENQDQIQVQSDGIKVEGSDNSGNTGPQGGLIVCVDKCGDGICQNSNAACDPKGLNCVCQESLAECPQDCKQ</sequence>
<proteinExistence type="predicted"/>
<evidence type="ECO:0000313" key="2">
    <source>
        <dbReference type="EMBL" id="OGZ69765.1"/>
    </source>
</evidence>
<feature type="compositionally biased region" description="Low complexity" evidence="1">
    <location>
        <begin position="36"/>
        <end position="45"/>
    </location>
</feature>
<dbReference type="Proteomes" id="UP000176421">
    <property type="component" value="Unassembled WGS sequence"/>
</dbReference>
<evidence type="ECO:0000313" key="3">
    <source>
        <dbReference type="Proteomes" id="UP000176421"/>
    </source>
</evidence>
<feature type="region of interest" description="Disordered" evidence="1">
    <location>
        <begin position="36"/>
        <end position="83"/>
    </location>
</feature>
<reference evidence="2 3" key="1">
    <citation type="journal article" date="2016" name="Nat. Commun.">
        <title>Thousands of microbial genomes shed light on interconnected biogeochemical processes in an aquifer system.</title>
        <authorList>
            <person name="Anantharaman K."/>
            <person name="Brown C.T."/>
            <person name="Hug L.A."/>
            <person name="Sharon I."/>
            <person name="Castelle C.J."/>
            <person name="Probst A.J."/>
            <person name="Thomas B.C."/>
            <person name="Singh A."/>
            <person name="Wilkins M.J."/>
            <person name="Karaoz U."/>
            <person name="Brodie E.L."/>
            <person name="Williams K.H."/>
            <person name="Hubbard S.S."/>
            <person name="Banfield J.F."/>
        </authorList>
    </citation>
    <scope>NUCLEOTIDE SEQUENCE [LARGE SCALE GENOMIC DNA]</scope>
</reference>
<evidence type="ECO:0000256" key="1">
    <source>
        <dbReference type="SAM" id="MobiDB-lite"/>
    </source>
</evidence>
<protein>
    <submittedName>
        <fullName evidence="2">Uncharacterized protein</fullName>
    </submittedName>
</protein>
<dbReference type="STRING" id="1802206.A3D35_03165"/>
<dbReference type="AlphaFoldDB" id="A0A1G2I4V0"/>
<gene>
    <name evidence="2" type="ORF">A3D35_03165</name>
</gene>
<accession>A0A1G2I4V0</accession>
<dbReference type="EMBL" id="MHOS01000002">
    <property type="protein sequence ID" value="OGZ69765.1"/>
    <property type="molecule type" value="Genomic_DNA"/>
</dbReference>
<comment type="caution">
    <text evidence="2">The sequence shown here is derived from an EMBL/GenBank/DDBJ whole genome shotgun (WGS) entry which is preliminary data.</text>
</comment>
<organism evidence="2 3">
    <name type="scientific">Candidatus Staskawiczbacteria bacterium RIFCSPHIGHO2_02_FULL_34_9</name>
    <dbReference type="NCBI Taxonomy" id="1802206"/>
    <lineage>
        <taxon>Bacteria</taxon>
        <taxon>Candidatus Staskawicziibacteriota</taxon>
    </lineage>
</organism>
<feature type="compositionally biased region" description="Polar residues" evidence="1">
    <location>
        <begin position="46"/>
        <end position="66"/>
    </location>
</feature>
<name>A0A1G2I4V0_9BACT</name>